<keyword evidence="9" id="KW-1185">Reference proteome</keyword>
<dbReference type="Gene3D" id="3.30.710.10">
    <property type="entry name" value="Potassium Channel Kv1.1, Chain A"/>
    <property type="match status" value="1"/>
</dbReference>
<proteinExistence type="predicted"/>
<evidence type="ECO:0000256" key="1">
    <source>
        <dbReference type="ARBA" id="ARBA00004906"/>
    </source>
</evidence>
<dbReference type="AlphaFoldDB" id="A0ABD3L8E4"/>
<feature type="domain" description="BTB" evidence="7">
    <location>
        <begin position="41"/>
        <end position="110"/>
    </location>
</feature>
<sequence length="380" mass="42749">MESNRTSPAPPPAVPSGGSRGLAGPTSARAKRSFLRELPEPDVFVVTSGGRRIPAHTGILASVSPVLENLIYRPSKRRSSEKIVPILGVPCNAVSAFVEFVYSSRCTEEEMEKYDVHLLALAHVYSVPQLKQRCVESLRQRLTVDSVVDLLQLSRLCSSPELELRCMKLVHHQFKAVEQTEGWRFLQHHDPWLELDILHFIDESESRKKRTKRQRDDQKLYLQLSEAMDCLEHICTEGCTTVGPHDADPATARKEPCGKFATCQGLQTLIRHFAACGKRVSGGCGGCKSVWRLLRLHAAVCDQPNSCKVPLCRQLKLRSQREKRKDGARWRLLARKVALAKAMSSLSQAMMRRRRPEEVLDMFSRSSRARGGTRSFKLGK</sequence>
<dbReference type="PROSITE" id="PS50097">
    <property type="entry name" value="BTB"/>
    <property type="match status" value="1"/>
</dbReference>
<dbReference type="Pfam" id="PF00651">
    <property type="entry name" value="BTB"/>
    <property type="match status" value="1"/>
</dbReference>
<reference evidence="8 9" key="1">
    <citation type="submission" date="2024-11" db="EMBL/GenBank/DDBJ databases">
        <title>Chromosome-level genome assembly of Eucalyptus globulus Labill. provides insights into its genome evolution.</title>
        <authorList>
            <person name="Li X."/>
        </authorList>
    </citation>
    <scope>NUCLEOTIDE SEQUENCE [LARGE SCALE GENOMIC DNA]</scope>
    <source>
        <strain evidence="8">CL2024</strain>
        <tissue evidence="8">Fresh tender leaves</tissue>
    </source>
</reference>
<dbReference type="Pfam" id="PF02135">
    <property type="entry name" value="zf-TAZ"/>
    <property type="match status" value="1"/>
</dbReference>
<evidence type="ECO:0000259" key="7">
    <source>
        <dbReference type="PROSITE" id="PS50097"/>
    </source>
</evidence>
<organism evidence="8 9">
    <name type="scientific">Eucalyptus globulus</name>
    <name type="common">Tasmanian blue gum</name>
    <dbReference type="NCBI Taxonomy" id="34317"/>
    <lineage>
        <taxon>Eukaryota</taxon>
        <taxon>Viridiplantae</taxon>
        <taxon>Streptophyta</taxon>
        <taxon>Embryophyta</taxon>
        <taxon>Tracheophyta</taxon>
        <taxon>Spermatophyta</taxon>
        <taxon>Magnoliopsida</taxon>
        <taxon>eudicotyledons</taxon>
        <taxon>Gunneridae</taxon>
        <taxon>Pentapetalae</taxon>
        <taxon>rosids</taxon>
        <taxon>malvids</taxon>
        <taxon>Myrtales</taxon>
        <taxon>Myrtaceae</taxon>
        <taxon>Myrtoideae</taxon>
        <taxon>Eucalypteae</taxon>
        <taxon>Eucalyptus</taxon>
    </lineage>
</organism>
<dbReference type="InterPro" id="IPR000197">
    <property type="entry name" value="Znf_TAZ"/>
</dbReference>
<protein>
    <recommendedName>
        <fullName evidence="7">BTB domain-containing protein</fullName>
    </recommendedName>
</protein>
<evidence type="ECO:0000313" key="8">
    <source>
        <dbReference type="EMBL" id="KAL3748083.1"/>
    </source>
</evidence>
<dbReference type="Gene3D" id="1.25.40.420">
    <property type="match status" value="1"/>
</dbReference>
<dbReference type="GO" id="GO:0006355">
    <property type="term" value="P:regulation of DNA-templated transcription"/>
    <property type="evidence" value="ECO:0007669"/>
    <property type="project" value="UniProtKB-ARBA"/>
</dbReference>
<dbReference type="SMART" id="SM00551">
    <property type="entry name" value="ZnF_TAZ"/>
    <property type="match status" value="1"/>
</dbReference>
<dbReference type="GO" id="GO:0042542">
    <property type="term" value="P:response to hydrogen peroxide"/>
    <property type="evidence" value="ECO:0007669"/>
    <property type="project" value="UniProtKB-ARBA"/>
</dbReference>
<dbReference type="GO" id="GO:0005516">
    <property type="term" value="F:calmodulin binding"/>
    <property type="evidence" value="ECO:0007669"/>
    <property type="project" value="UniProtKB-ARBA"/>
</dbReference>
<dbReference type="SMART" id="SM00225">
    <property type="entry name" value="BTB"/>
    <property type="match status" value="1"/>
</dbReference>
<keyword evidence="3" id="KW-0863">Zinc-finger</keyword>
<dbReference type="FunFam" id="1.20.1020.10:FF:000007">
    <property type="entry name" value="BTB/POZ and TAZ domain-containing protein 2"/>
    <property type="match status" value="1"/>
</dbReference>
<comment type="pathway">
    <text evidence="1">Protein modification; protein ubiquitination.</text>
</comment>
<dbReference type="SUPFAM" id="SSF57933">
    <property type="entry name" value="TAZ domain"/>
    <property type="match status" value="1"/>
</dbReference>
<dbReference type="GO" id="GO:0009751">
    <property type="term" value="P:response to salicylic acid"/>
    <property type="evidence" value="ECO:0007669"/>
    <property type="project" value="UniProtKB-ARBA"/>
</dbReference>
<evidence type="ECO:0000256" key="4">
    <source>
        <dbReference type="ARBA" id="ARBA00022786"/>
    </source>
</evidence>
<dbReference type="InterPro" id="IPR000210">
    <property type="entry name" value="BTB/POZ_dom"/>
</dbReference>
<name>A0ABD3L8E4_EUCGL</name>
<dbReference type="InterPro" id="IPR035898">
    <property type="entry name" value="TAZ_dom_sf"/>
</dbReference>
<dbReference type="GO" id="GO:0008270">
    <property type="term" value="F:zinc ion binding"/>
    <property type="evidence" value="ECO:0007669"/>
    <property type="project" value="UniProtKB-KW"/>
</dbReference>
<dbReference type="Gene3D" id="1.20.1020.10">
    <property type="entry name" value="TAZ domain"/>
    <property type="match status" value="1"/>
</dbReference>
<evidence type="ECO:0000256" key="5">
    <source>
        <dbReference type="ARBA" id="ARBA00022833"/>
    </source>
</evidence>
<dbReference type="SUPFAM" id="SSF54695">
    <property type="entry name" value="POZ domain"/>
    <property type="match status" value="1"/>
</dbReference>
<comment type="caution">
    <text evidence="8">The sequence shown here is derived from an EMBL/GenBank/DDBJ whole genome shotgun (WGS) entry which is preliminary data.</text>
</comment>
<evidence type="ECO:0000256" key="6">
    <source>
        <dbReference type="SAM" id="MobiDB-lite"/>
    </source>
</evidence>
<evidence type="ECO:0000256" key="3">
    <source>
        <dbReference type="ARBA" id="ARBA00022771"/>
    </source>
</evidence>
<accession>A0ABD3L8E4</accession>
<dbReference type="PANTHER" id="PTHR46287">
    <property type="entry name" value="BTB/POZ AND TAZ DOMAIN-CONTAINING PROTEIN 3-RELATED"/>
    <property type="match status" value="1"/>
</dbReference>
<keyword evidence="2" id="KW-0479">Metal-binding</keyword>
<dbReference type="InterPro" id="IPR044513">
    <property type="entry name" value="BT1/2/3/4/5"/>
</dbReference>
<dbReference type="GO" id="GO:0009725">
    <property type="term" value="P:response to hormone"/>
    <property type="evidence" value="ECO:0007669"/>
    <property type="project" value="UniProtKB-ARBA"/>
</dbReference>
<gene>
    <name evidence="8" type="ORF">ACJRO7_009327</name>
</gene>
<keyword evidence="4" id="KW-0833">Ubl conjugation pathway</keyword>
<evidence type="ECO:0000256" key="2">
    <source>
        <dbReference type="ARBA" id="ARBA00022723"/>
    </source>
</evidence>
<dbReference type="EMBL" id="JBJKBG010000002">
    <property type="protein sequence ID" value="KAL3748083.1"/>
    <property type="molecule type" value="Genomic_DNA"/>
</dbReference>
<dbReference type="FunFam" id="1.25.40.420:FF:000012">
    <property type="entry name" value="BTB/POZ and TAZ domain-containing protein 2"/>
    <property type="match status" value="1"/>
</dbReference>
<keyword evidence="5" id="KW-0862">Zinc</keyword>
<feature type="region of interest" description="Disordered" evidence="6">
    <location>
        <begin position="1"/>
        <end position="27"/>
    </location>
</feature>
<dbReference type="Proteomes" id="UP001634007">
    <property type="component" value="Unassembled WGS sequence"/>
</dbReference>
<evidence type="ECO:0000313" key="9">
    <source>
        <dbReference type="Proteomes" id="UP001634007"/>
    </source>
</evidence>
<dbReference type="InterPro" id="IPR011333">
    <property type="entry name" value="SKP1/BTB/POZ_sf"/>
</dbReference>
<dbReference type="CDD" id="cd14733">
    <property type="entry name" value="BACK"/>
    <property type="match status" value="1"/>
</dbReference>
<dbReference type="PANTHER" id="PTHR46287:SF4">
    <property type="entry name" value="BTB_POZ AND TAZ DOMAIN-CONTAINING PROTEIN 2"/>
    <property type="match status" value="1"/>
</dbReference>